<dbReference type="STRING" id="150121.SAMN06296010_0980"/>
<evidence type="ECO:0000259" key="1">
    <source>
        <dbReference type="Pfam" id="PF06722"/>
    </source>
</evidence>
<dbReference type="GO" id="GO:0008194">
    <property type="term" value="F:UDP-glycosyltransferase activity"/>
    <property type="evidence" value="ECO:0007669"/>
    <property type="project" value="InterPro"/>
</dbReference>
<dbReference type="EMBL" id="FXAY01000001">
    <property type="protein sequence ID" value="SMG19592.1"/>
    <property type="molecule type" value="Genomic_DNA"/>
</dbReference>
<protein>
    <submittedName>
        <fullName evidence="2">Glycosyltransferase, MGT family</fullName>
    </submittedName>
</protein>
<dbReference type="AlphaFoldDB" id="A0A1X7IXR4"/>
<dbReference type="Pfam" id="PF06722">
    <property type="entry name" value="EryCIII-like_C"/>
    <property type="match status" value="1"/>
</dbReference>
<dbReference type="GO" id="GO:0016758">
    <property type="term" value="F:hexosyltransferase activity"/>
    <property type="evidence" value="ECO:0007669"/>
    <property type="project" value="UniProtKB-ARBA"/>
</dbReference>
<reference evidence="3" key="1">
    <citation type="submission" date="2017-04" db="EMBL/GenBank/DDBJ databases">
        <authorList>
            <person name="Varghese N."/>
            <person name="Submissions S."/>
        </authorList>
    </citation>
    <scope>NUCLEOTIDE SEQUENCE [LARGE SCALE GENOMIC DNA]</scope>
    <source>
        <strain evidence="3">VKM Ac-2510</strain>
    </source>
</reference>
<dbReference type="InterPro" id="IPR050426">
    <property type="entry name" value="Glycosyltransferase_28"/>
</dbReference>
<feature type="domain" description="Erythromycin biosynthesis protein CIII-like C-terminal" evidence="1">
    <location>
        <begin position="243"/>
        <end position="390"/>
    </location>
</feature>
<dbReference type="PANTHER" id="PTHR48050">
    <property type="entry name" value="STEROL 3-BETA-GLUCOSYLTRANSFERASE"/>
    <property type="match status" value="1"/>
</dbReference>
<dbReference type="CDD" id="cd03784">
    <property type="entry name" value="GT1_Gtf-like"/>
    <property type="match status" value="1"/>
</dbReference>
<dbReference type="OrthoDB" id="6620093at2"/>
<dbReference type="Gene3D" id="3.40.50.2000">
    <property type="entry name" value="Glycogen Phosphorylase B"/>
    <property type="match status" value="2"/>
</dbReference>
<sequence length="410" mass="43324">MATPPDRPLNIAFSFPRGRGHLAPLLPIARHAEALGHHTALIGAREPVLEQTGFTRLCPRDITLPSSTVGTGSMRPFDSKRVLQKVEEVFLGTAAYGALIDVHQLLTEWPADILVCSEFDFGAMTAAEEAGLPCVVVTAFATASNSWKDSIRVPIQQLRFAAGLAPDPHLTMLDGALTVVPATASMRPDSDFGGSVMRLRPTPVEIAAPHPAAEWFRAGDEAIRIYVTLGTEFNTSSGDLFSRILDAVAGLSARILVTTGPWVDPRTVEPTEDLGQSSIRVEQYVPQAELMPHADLVVNHGGSGSVVGALHAGVPVLVFPLGADQVPNGDYVEAAGAGAVLIAESATSTEIRTVATHILSTPTYRLAGQAIATQLRALPAVEEVVAAIERLASPSDRRESSPGVGETTHL</sequence>
<accession>A0A1X7IXR4</accession>
<organism evidence="2 3">
    <name type="scientific">Agreia pratensis</name>
    <dbReference type="NCBI Taxonomy" id="150121"/>
    <lineage>
        <taxon>Bacteria</taxon>
        <taxon>Bacillati</taxon>
        <taxon>Actinomycetota</taxon>
        <taxon>Actinomycetes</taxon>
        <taxon>Micrococcales</taxon>
        <taxon>Microbacteriaceae</taxon>
        <taxon>Agreia</taxon>
    </lineage>
</organism>
<dbReference type="PANTHER" id="PTHR48050:SF13">
    <property type="entry name" value="STEROL 3-BETA-GLUCOSYLTRANSFERASE UGT80A2"/>
    <property type="match status" value="1"/>
</dbReference>
<dbReference type="Proteomes" id="UP000193244">
    <property type="component" value="Unassembled WGS sequence"/>
</dbReference>
<dbReference type="SUPFAM" id="SSF53756">
    <property type="entry name" value="UDP-Glycosyltransferase/glycogen phosphorylase"/>
    <property type="match status" value="1"/>
</dbReference>
<dbReference type="InterPro" id="IPR002213">
    <property type="entry name" value="UDP_glucos_trans"/>
</dbReference>
<proteinExistence type="predicted"/>
<evidence type="ECO:0000313" key="2">
    <source>
        <dbReference type="EMBL" id="SMG19592.1"/>
    </source>
</evidence>
<evidence type="ECO:0000313" key="3">
    <source>
        <dbReference type="Proteomes" id="UP000193244"/>
    </source>
</evidence>
<dbReference type="RefSeq" id="WP_085483413.1">
    <property type="nucleotide sequence ID" value="NZ_FXAY01000001.1"/>
</dbReference>
<name>A0A1X7IXR4_9MICO</name>
<dbReference type="InterPro" id="IPR010610">
    <property type="entry name" value="EryCIII-like_C"/>
</dbReference>
<keyword evidence="2" id="KW-0808">Transferase</keyword>
<keyword evidence="3" id="KW-1185">Reference proteome</keyword>
<gene>
    <name evidence="2" type="ORF">SAMN06296010_0980</name>
</gene>
<dbReference type="GO" id="GO:0017000">
    <property type="term" value="P:antibiotic biosynthetic process"/>
    <property type="evidence" value="ECO:0007669"/>
    <property type="project" value="UniProtKB-ARBA"/>
</dbReference>